<dbReference type="PRINTS" id="PR00412">
    <property type="entry name" value="EPOXHYDRLASE"/>
</dbReference>
<dbReference type="SUPFAM" id="SSF53474">
    <property type="entry name" value="alpha/beta-Hydrolases"/>
    <property type="match status" value="1"/>
</dbReference>
<evidence type="ECO:0000256" key="1">
    <source>
        <dbReference type="ARBA" id="ARBA00022801"/>
    </source>
</evidence>
<dbReference type="Gene3D" id="3.40.50.1820">
    <property type="entry name" value="alpha/beta hydrolase"/>
    <property type="match status" value="1"/>
</dbReference>
<dbReference type="InterPro" id="IPR051340">
    <property type="entry name" value="Haloalkane_dehalogenase"/>
</dbReference>
<gene>
    <name evidence="3" type="ORF">EWH70_18685</name>
</gene>
<organism evidence="3 4">
    <name type="scientific">Amycolatopsis suaedae</name>
    <dbReference type="NCBI Taxonomy" id="2510978"/>
    <lineage>
        <taxon>Bacteria</taxon>
        <taxon>Bacillati</taxon>
        <taxon>Actinomycetota</taxon>
        <taxon>Actinomycetes</taxon>
        <taxon>Pseudonocardiales</taxon>
        <taxon>Pseudonocardiaceae</taxon>
        <taxon>Amycolatopsis</taxon>
    </lineage>
</organism>
<protein>
    <submittedName>
        <fullName evidence="3">Alpha/beta hydrolase</fullName>
    </submittedName>
</protein>
<comment type="caution">
    <text evidence="3">The sequence shown here is derived from an EMBL/GenBank/DDBJ whole genome shotgun (WGS) entry which is preliminary data.</text>
</comment>
<dbReference type="PANTHER" id="PTHR42977:SF3">
    <property type="entry name" value="AB HYDROLASE-1 DOMAIN-CONTAINING PROTEIN"/>
    <property type="match status" value="1"/>
</dbReference>
<dbReference type="InterPro" id="IPR029058">
    <property type="entry name" value="AB_hydrolase_fold"/>
</dbReference>
<sequence>MKHVAKTRHRDRQVGGLRVRYREAGAASPTAVVLLHGAPSSSYSFREVLPVLGEHAYVVAPDIPGFGFSDSPPPDEYEYTYEGLSHVIEALLDDLGVERYVLFVTDYGTPVGYFLATRHPDRVLGLVVQNGNAHEAGLGEVWDTARRYWADPTEENRAALPDWLTFDGTRDTYLGGLPADVAELHPPESWYLDWERLSRPGNAEVYFQFFYDYRNHVARFGEIAEYHARYQPPCLLLWGRHDPAFDIAEVLAYHRALTTFQAHIFDAGHFLLETHAAEVAELLVTFTRDVFDRTPEIPLIPTGYHE</sequence>
<dbReference type="PRINTS" id="PR00111">
    <property type="entry name" value="ABHYDROLASE"/>
</dbReference>
<evidence type="ECO:0000313" key="4">
    <source>
        <dbReference type="Proteomes" id="UP000292003"/>
    </source>
</evidence>
<dbReference type="InterPro" id="IPR000639">
    <property type="entry name" value="Epox_hydrolase-like"/>
</dbReference>
<dbReference type="InterPro" id="IPR000073">
    <property type="entry name" value="AB_hydrolase_1"/>
</dbReference>
<dbReference type="PANTHER" id="PTHR42977">
    <property type="entry name" value="HYDROLASE-RELATED"/>
    <property type="match status" value="1"/>
</dbReference>
<accession>A0A4V2ELP7</accession>
<dbReference type="AlphaFoldDB" id="A0A4V2ELP7"/>
<feature type="domain" description="AB hydrolase-1" evidence="2">
    <location>
        <begin position="31"/>
        <end position="275"/>
    </location>
</feature>
<proteinExistence type="predicted"/>
<dbReference type="Pfam" id="PF00561">
    <property type="entry name" value="Abhydrolase_1"/>
    <property type="match status" value="1"/>
</dbReference>
<dbReference type="EMBL" id="SFCC01000009">
    <property type="protein sequence ID" value="RZQ62305.1"/>
    <property type="molecule type" value="Genomic_DNA"/>
</dbReference>
<dbReference type="GO" id="GO:0004301">
    <property type="term" value="F:epoxide hydrolase activity"/>
    <property type="evidence" value="ECO:0007669"/>
    <property type="project" value="TreeGrafter"/>
</dbReference>
<evidence type="ECO:0000313" key="3">
    <source>
        <dbReference type="EMBL" id="RZQ62305.1"/>
    </source>
</evidence>
<reference evidence="3 4" key="1">
    <citation type="submission" date="2019-02" db="EMBL/GenBank/DDBJ databases">
        <title>Draft genome sequence of Amycolatopsis sp. 8-3EHSu isolated from roots of Suaeda maritima.</title>
        <authorList>
            <person name="Duangmal K."/>
            <person name="Chantavorakit T."/>
        </authorList>
    </citation>
    <scope>NUCLEOTIDE SEQUENCE [LARGE SCALE GENOMIC DNA]</scope>
    <source>
        <strain evidence="3 4">8-3EHSu</strain>
    </source>
</reference>
<evidence type="ECO:0000259" key="2">
    <source>
        <dbReference type="Pfam" id="PF00561"/>
    </source>
</evidence>
<dbReference type="RefSeq" id="WP_130476733.1">
    <property type="nucleotide sequence ID" value="NZ_SFCC01000009.1"/>
</dbReference>
<keyword evidence="4" id="KW-1185">Reference proteome</keyword>
<dbReference type="OrthoDB" id="5431692at2"/>
<dbReference type="Proteomes" id="UP000292003">
    <property type="component" value="Unassembled WGS sequence"/>
</dbReference>
<name>A0A4V2ELP7_9PSEU</name>
<keyword evidence="1 3" id="KW-0378">Hydrolase</keyword>